<accession>A0AAD5VD99</accession>
<keyword evidence="2" id="KW-1185">Reference proteome</keyword>
<gene>
    <name evidence="1" type="ORF">NLI96_g1231</name>
</gene>
<reference evidence="1" key="1">
    <citation type="submission" date="2022-07" db="EMBL/GenBank/DDBJ databases">
        <title>Genome Sequence of Physisporinus lineatus.</title>
        <authorList>
            <person name="Buettner E."/>
        </authorList>
    </citation>
    <scope>NUCLEOTIDE SEQUENCE</scope>
    <source>
        <strain evidence="1">VT162</strain>
    </source>
</reference>
<dbReference type="EMBL" id="JANAWD010000023">
    <property type="protein sequence ID" value="KAJ3490740.1"/>
    <property type="molecule type" value="Genomic_DNA"/>
</dbReference>
<dbReference type="AlphaFoldDB" id="A0AAD5VD99"/>
<dbReference type="Proteomes" id="UP001212997">
    <property type="component" value="Unassembled WGS sequence"/>
</dbReference>
<proteinExistence type="predicted"/>
<evidence type="ECO:0000313" key="2">
    <source>
        <dbReference type="Proteomes" id="UP001212997"/>
    </source>
</evidence>
<name>A0AAD5VD99_9APHY</name>
<sequence length="139" mass="15179">MRTTNRGIRLARLRLEVAKGEIMDEAKLPLFMNMNIQENNSADSECDKNGGLARGDGTDDMYGDDTADVRVLREINQLCDSPLESCTMVALTVSGIQLEDPGHSTACLQVQVSLDLTVYRLAAEIMVPDSGCSIVIMKL</sequence>
<comment type="caution">
    <text evidence="1">The sequence shown here is derived from an EMBL/GenBank/DDBJ whole genome shotgun (WGS) entry which is preliminary data.</text>
</comment>
<protein>
    <submittedName>
        <fullName evidence="1">Uncharacterized protein</fullName>
    </submittedName>
</protein>
<organism evidence="1 2">
    <name type="scientific">Meripilus lineatus</name>
    <dbReference type="NCBI Taxonomy" id="2056292"/>
    <lineage>
        <taxon>Eukaryota</taxon>
        <taxon>Fungi</taxon>
        <taxon>Dikarya</taxon>
        <taxon>Basidiomycota</taxon>
        <taxon>Agaricomycotina</taxon>
        <taxon>Agaricomycetes</taxon>
        <taxon>Polyporales</taxon>
        <taxon>Meripilaceae</taxon>
        <taxon>Meripilus</taxon>
    </lineage>
</organism>
<evidence type="ECO:0000313" key="1">
    <source>
        <dbReference type="EMBL" id="KAJ3490740.1"/>
    </source>
</evidence>